<dbReference type="PANTHER" id="PTHR34986:SF1">
    <property type="entry name" value="PROTEIN YIAL"/>
    <property type="match status" value="1"/>
</dbReference>
<dbReference type="GO" id="GO:0005829">
    <property type="term" value="C:cytosol"/>
    <property type="evidence" value="ECO:0007669"/>
    <property type="project" value="TreeGrafter"/>
</dbReference>
<dbReference type="Pfam" id="PF04074">
    <property type="entry name" value="DUF386"/>
    <property type="match status" value="1"/>
</dbReference>
<protein>
    <recommendedName>
        <fullName evidence="2">YhcH/YjgK/YiaL family protein</fullName>
    </recommendedName>
</protein>
<accession>A0A0F8XQH5</accession>
<organism evidence="1">
    <name type="scientific">marine sediment metagenome</name>
    <dbReference type="NCBI Taxonomy" id="412755"/>
    <lineage>
        <taxon>unclassified sequences</taxon>
        <taxon>metagenomes</taxon>
        <taxon>ecological metagenomes</taxon>
    </lineage>
</organism>
<dbReference type="Gene3D" id="2.60.120.370">
    <property type="entry name" value="YhcH/YjgK/YiaL"/>
    <property type="match status" value="1"/>
</dbReference>
<evidence type="ECO:0000313" key="1">
    <source>
        <dbReference type="EMBL" id="KKK63395.1"/>
    </source>
</evidence>
<dbReference type="NCBIfam" id="TIGR00022">
    <property type="entry name" value="YhcH/YjgK/YiaL family protein"/>
    <property type="match status" value="1"/>
</dbReference>
<reference evidence="1" key="1">
    <citation type="journal article" date="2015" name="Nature">
        <title>Complex archaea that bridge the gap between prokaryotes and eukaryotes.</title>
        <authorList>
            <person name="Spang A."/>
            <person name="Saw J.H."/>
            <person name="Jorgensen S.L."/>
            <person name="Zaremba-Niedzwiedzka K."/>
            <person name="Martijn J."/>
            <person name="Lind A.E."/>
            <person name="van Eijk R."/>
            <person name="Schleper C."/>
            <person name="Guy L."/>
            <person name="Ettema T.J."/>
        </authorList>
    </citation>
    <scope>NUCLEOTIDE SEQUENCE</scope>
</reference>
<dbReference type="InterPro" id="IPR004375">
    <property type="entry name" value="NanQ/TabA/YiaL"/>
</dbReference>
<name>A0A0F8XQH5_9ZZZZ</name>
<feature type="non-terminal residue" evidence="1">
    <location>
        <position position="104"/>
    </location>
</feature>
<sequence length="104" mass="11879">MIVDKFENVDLYAPCCPGLFYAIEFARQFDPATPDGKIEIDGQRMYAMVFSYKTDSTEGFPFEAHKKYIDVQIMLRGEEQMDVSLDADLSVRTPYSEDADAVLF</sequence>
<evidence type="ECO:0008006" key="2">
    <source>
        <dbReference type="Google" id="ProtNLM"/>
    </source>
</evidence>
<dbReference type="SUPFAM" id="SSF51197">
    <property type="entry name" value="Clavaminate synthase-like"/>
    <property type="match status" value="1"/>
</dbReference>
<gene>
    <name evidence="1" type="ORF">LCGC14_2994710</name>
</gene>
<dbReference type="InterPro" id="IPR037012">
    <property type="entry name" value="NanQ/TabA/YiaL_sf"/>
</dbReference>
<dbReference type="PANTHER" id="PTHR34986">
    <property type="entry name" value="EVOLVED BETA-GALACTOSIDASE SUBUNIT BETA"/>
    <property type="match status" value="1"/>
</dbReference>
<comment type="caution">
    <text evidence="1">The sequence shown here is derived from an EMBL/GenBank/DDBJ whole genome shotgun (WGS) entry which is preliminary data.</text>
</comment>
<dbReference type="EMBL" id="LAZR01061533">
    <property type="protein sequence ID" value="KKK63395.1"/>
    <property type="molecule type" value="Genomic_DNA"/>
</dbReference>
<proteinExistence type="predicted"/>
<dbReference type="AlphaFoldDB" id="A0A0F8XQH5"/>